<evidence type="ECO:0000256" key="2">
    <source>
        <dbReference type="ARBA" id="ARBA00002933"/>
    </source>
</evidence>
<keyword evidence="12" id="KW-0234">DNA repair</keyword>
<evidence type="ECO:0000256" key="8">
    <source>
        <dbReference type="ARBA" id="ARBA00022763"/>
    </source>
</evidence>
<dbReference type="InterPro" id="IPR011257">
    <property type="entry name" value="DNA_glycosylase"/>
</dbReference>
<accession>A0A9X1HVC1</accession>
<evidence type="ECO:0000313" key="16">
    <source>
        <dbReference type="EMBL" id="MCA6078615.1"/>
    </source>
</evidence>
<evidence type="ECO:0000256" key="1">
    <source>
        <dbReference type="ARBA" id="ARBA00000843"/>
    </source>
</evidence>
<evidence type="ECO:0000256" key="11">
    <source>
        <dbReference type="ARBA" id="ARBA00023014"/>
    </source>
</evidence>
<dbReference type="Gene3D" id="1.10.1670.10">
    <property type="entry name" value="Helix-hairpin-Helix base-excision DNA repair enzymes (C-terminal)"/>
    <property type="match status" value="1"/>
</dbReference>
<evidence type="ECO:0000256" key="7">
    <source>
        <dbReference type="ARBA" id="ARBA00022723"/>
    </source>
</evidence>
<evidence type="ECO:0000259" key="15">
    <source>
        <dbReference type="SMART" id="SM00478"/>
    </source>
</evidence>
<keyword evidence="13 14" id="KW-0326">Glycosidase</keyword>
<dbReference type="GO" id="GO:0006298">
    <property type="term" value="P:mismatch repair"/>
    <property type="evidence" value="ECO:0007669"/>
    <property type="project" value="TreeGrafter"/>
</dbReference>
<evidence type="ECO:0000256" key="5">
    <source>
        <dbReference type="ARBA" id="ARBA00022023"/>
    </source>
</evidence>
<dbReference type="Pfam" id="PF00633">
    <property type="entry name" value="HHH"/>
    <property type="match status" value="1"/>
</dbReference>
<keyword evidence="10 14" id="KW-0408">Iron</keyword>
<dbReference type="InterPro" id="IPR000445">
    <property type="entry name" value="HhH_motif"/>
</dbReference>
<organism evidence="16 17">
    <name type="scientific">Fulvivirga sedimenti</name>
    <dbReference type="NCBI Taxonomy" id="2879465"/>
    <lineage>
        <taxon>Bacteria</taxon>
        <taxon>Pseudomonadati</taxon>
        <taxon>Bacteroidota</taxon>
        <taxon>Cytophagia</taxon>
        <taxon>Cytophagales</taxon>
        <taxon>Fulvivirgaceae</taxon>
        <taxon>Fulvivirga</taxon>
    </lineage>
</organism>
<dbReference type="InterPro" id="IPR015797">
    <property type="entry name" value="NUDIX_hydrolase-like_dom_sf"/>
</dbReference>
<evidence type="ECO:0000256" key="13">
    <source>
        <dbReference type="ARBA" id="ARBA00023295"/>
    </source>
</evidence>
<comment type="caution">
    <text evidence="16">The sequence shown here is derived from an EMBL/GenBank/DDBJ whole genome shotgun (WGS) entry which is preliminary data.</text>
</comment>
<dbReference type="GO" id="GO:0046872">
    <property type="term" value="F:metal ion binding"/>
    <property type="evidence" value="ECO:0007669"/>
    <property type="project" value="UniProtKB-UniRule"/>
</dbReference>
<dbReference type="SMART" id="SM00478">
    <property type="entry name" value="ENDO3c"/>
    <property type="match status" value="1"/>
</dbReference>
<dbReference type="SUPFAM" id="SSF48150">
    <property type="entry name" value="DNA-glycosylase"/>
    <property type="match status" value="1"/>
</dbReference>
<dbReference type="PANTHER" id="PTHR42944:SF1">
    <property type="entry name" value="ADENINE DNA GLYCOSYLASE"/>
    <property type="match status" value="1"/>
</dbReference>
<dbReference type="InterPro" id="IPR029119">
    <property type="entry name" value="MutY_C"/>
</dbReference>
<evidence type="ECO:0000256" key="10">
    <source>
        <dbReference type="ARBA" id="ARBA00023004"/>
    </source>
</evidence>
<evidence type="ECO:0000313" key="17">
    <source>
        <dbReference type="Proteomes" id="UP001139409"/>
    </source>
</evidence>
<dbReference type="EC" id="3.2.2.31" evidence="4 14"/>
<comment type="cofactor">
    <cofactor evidence="14">
        <name>[4Fe-4S] cluster</name>
        <dbReference type="ChEBI" id="CHEBI:49883"/>
    </cofactor>
    <text evidence="14">Binds 1 [4Fe-4S] cluster.</text>
</comment>
<name>A0A9X1HVC1_9BACT</name>
<dbReference type="InterPro" id="IPR044298">
    <property type="entry name" value="MIG/MutY"/>
</dbReference>
<dbReference type="Gene3D" id="3.90.79.10">
    <property type="entry name" value="Nucleoside Triphosphate Pyrophosphohydrolase"/>
    <property type="match status" value="1"/>
</dbReference>
<protein>
    <recommendedName>
        <fullName evidence="5 14">Adenine DNA glycosylase</fullName>
        <ecNumber evidence="4 14">3.2.2.31</ecNumber>
    </recommendedName>
</protein>
<comment type="function">
    <text evidence="2">Adenine glycosylase active on G-A mispairs. MutY also corrects error-prone DNA synthesis past GO lesions which are due to the oxidatively damaged form of guanine: 7,8-dihydro-8-oxoguanine (8-oxo-dGTP).</text>
</comment>
<dbReference type="Proteomes" id="UP001139409">
    <property type="component" value="Unassembled WGS sequence"/>
</dbReference>
<evidence type="ECO:0000256" key="12">
    <source>
        <dbReference type="ARBA" id="ARBA00023204"/>
    </source>
</evidence>
<dbReference type="GO" id="GO:0034039">
    <property type="term" value="F:8-oxo-7,8-dihydroguanine DNA N-glycosylase activity"/>
    <property type="evidence" value="ECO:0007669"/>
    <property type="project" value="TreeGrafter"/>
</dbReference>
<dbReference type="SUPFAM" id="SSF55811">
    <property type="entry name" value="Nudix"/>
    <property type="match status" value="1"/>
</dbReference>
<dbReference type="GO" id="GO:0035485">
    <property type="term" value="F:adenine/guanine mispair binding"/>
    <property type="evidence" value="ECO:0007669"/>
    <property type="project" value="TreeGrafter"/>
</dbReference>
<sequence length="352" mass="40570">MVEPSEISAGILQWYEKFKRDLPWRKTTDPYKIWLSEIILQQTRVNQGLPYYHKFTELFPDIYALSAASEKEVLKAWEGLGYYSRARNLHQCAKIICEKHGGFFPNSYQKLLDLPGIGPYTAAAIASFCYNEPVAVVDGNVFRVLARLYAIDADIRVSQKLFREIAQQLIPHDTPGTFNQAIMEFGALQCTPQSPDCGSCPLQVHCLARKAGKQDRYPVKSPAKKARKRYFHYLVLTQDENIYMRPRPSGDIWQGLYDFPLIEKEEFMKDDDLLHAAEQLLSGPSILQDVSAVYEHQLSHQKLHVRFYRLKPHKNMKLSDLMDNLICLDNPEQAGSLPKPVLITRYLNEHFF</sequence>
<gene>
    <name evidence="16" type="primary">mutY</name>
    <name evidence="16" type="ORF">LDX50_27325</name>
</gene>
<comment type="catalytic activity">
    <reaction evidence="1 14">
        <text>Hydrolyzes free adenine bases from 7,8-dihydro-8-oxoguanine:adenine mismatched double-stranded DNA, leaving an apurinic site.</text>
        <dbReference type="EC" id="3.2.2.31"/>
    </reaction>
</comment>
<evidence type="ECO:0000256" key="3">
    <source>
        <dbReference type="ARBA" id="ARBA00008343"/>
    </source>
</evidence>
<keyword evidence="17" id="KW-1185">Reference proteome</keyword>
<dbReference type="FunFam" id="1.10.340.30:FF:000002">
    <property type="entry name" value="Adenine DNA glycosylase"/>
    <property type="match status" value="1"/>
</dbReference>
<keyword evidence="8 14" id="KW-0227">DNA damage</keyword>
<reference evidence="16" key="1">
    <citation type="submission" date="2021-09" db="EMBL/GenBank/DDBJ databases">
        <title>Fulvivirga sp. isolated from coastal sediment.</title>
        <authorList>
            <person name="Yu H."/>
        </authorList>
    </citation>
    <scope>NUCLEOTIDE SEQUENCE</scope>
    <source>
        <strain evidence="16">1062</strain>
    </source>
</reference>
<dbReference type="GO" id="GO:0051539">
    <property type="term" value="F:4 iron, 4 sulfur cluster binding"/>
    <property type="evidence" value="ECO:0007669"/>
    <property type="project" value="UniProtKB-UniRule"/>
</dbReference>
<dbReference type="Pfam" id="PF10576">
    <property type="entry name" value="EndIII_4Fe-2S"/>
    <property type="match status" value="1"/>
</dbReference>
<keyword evidence="7" id="KW-0479">Metal-binding</keyword>
<keyword evidence="6" id="KW-0004">4Fe-4S</keyword>
<dbReference type="InterPro" id="IPR005760">
    <property type="entry name" value="A/G_AdeGlyc_MutY"/>
</dbReference>
<keyword evidence="11" id="KW-0411">Iron-sulfur</keyword>
<dbReference type="GO" id="GO:0000701">
    <property type="term" value="F:purine-specific mismatch base pair DNA N-glycosylase activity"/>
    <property type="evidence" value="ECO:0007669"/>
    <property type="project" value="UniProtKB-EC"/>
</dbReference>
<dbReference type="NCBIfam" id="TIGR01084">
    <property type="entry name" value="mutY"/>
    <property type="match status" value="1"/>
</dbReference>
<feature type="domain" description="HhH-GPD" evidence="15">
    <location>
        <begin position="39"/>
        <end position="188"/>
    </location>
</feature>
<evidence type="ECO:0000256" key="14">
    <source>
        <dbReference type="RuleBase" id="RU365096"/>
    </source>
</evidence>
<dbReference type="GO" id="GO:0032357">
    <property type="term" value="F:oxidized purine DNA binding"/>
    <property type="evidence" value="ECO:0007669"/>
    <property type="project" value="TreeGrafter"/>
</dbReference>
<dbReference type="CDD" id="cd00056">
    <property type="entry name" value="ENDO3c"/>
    <property type="match status" value="1"/>
</dbReference>
<dbReference type="InterPro" id="IPR003651">
    <property type="entry name" value="Endonuclease3_FeS-loop_motif"/>
</dbReference>
<dbReference type="InterPro" id="IPR023170">
    <property type="entry name" value="HhH_base_excis_C"/>
</dbReference>
<dbReference type="Pfam" id="PF00730">
    <property type="entry name" value="HhH-GPD"/>
    <property type="match status" value="1"/>
</dbReference>
<dbReference type="InterPro" id="IPR003265">
    <property type="entry name" value="HhH-GPD_domain"/>
</dbReference>
<dbReference type="GO" id="GO:0006284">
    <property type="term" value="P:base-excision repair"/>
    <property type="evidence" value="ECO:0007669"/>
    <property type="project" value="UniProtKB-UniRule"/>
</dbReference>
<proteinExistence type="inferred from homology"/>
<dbReference type="AlphaFoldDB" id="A0A9X1HVC1"/>
<evidence type="ECO:0000256" key="4">
    <source>
        <dbReference type="ARBA" id="ARBA00012045"/>
    </source>
</evidence>
<dbReference type="EMBL" id="JAIXNE010000006">
    <property type="protein sequence ID" value="MCA6078615.1"/>
    <property type="molecule type" value="Genomic_DNA"/>
</dbReference>
<dbReference type="CDD" id="cd03431">
    <property type="entry name" value="NUDIX_DNA_Glycosylase_C-MutY"/>
    <property type="match status" value="1"/>
</dbReference>
<dbReference type="SMART" id="SM00525">
    <property type="entry name" value="FES"/>
    <property type="match status" value="1"/>
</dbReference>
<dbReference type="RefSeq" id="WP_225699471.1">
    <property type="nucleotide sequence ID" value="NZ_JAIXNE010000006.1"/>
</dbReference>
<dbReference type="PANTHER" id="PTHR42944">
    <property type="entry name" value="ADENINE DNA GLYCOSYLASE"/>
    <property type="match status" value="1"/>
</dbReference>
<dbReference type="Pfam" id="PF14815">
    <property type="entry name" value="NUDIX_4"/>
    <property type="match status" value="1"/>
</dbReference>
<comment type="similarity">
    <text evidence="3 14">Belongs to the Nth/MutY family.</text>
</comment>
<evidence type="ECO:0000256" key="6">
    <source>
        <dbReference type="ARBA" id="ARBA00022485"/>
    </source>
</evidence>
<dbReference type="Gene3D" id="1.10.340.30">
    <property type="entry name" value="Hypothetical protein, domain 2"/>
    <property type="match status" value="1"/>
</dbReference>
<evidence type="ECO:0000256" key="9">
    <source>
        <dbReference type="ARBA" id="ARBA00022801"/>
    </source>
</evidence>
<keyword evidence="9" id="KW-0378">Hydrolase</keyword>